<dbReference type="Gene3D" id="3.60.130.30">
    <property type="match status" value="1"/>
</dbReference>
<keyword evidence="5" id="KW-0408">Iron</keyword>
<gene>
    <name evidence="7" type="ORF">F5891DRAFT_984344</name>
</gene>
<reference evidence="7" key="1">
    <citation type="journal article" date="2020" name="New Phytol.">
        <title>Comparative genomics reveals dynamic genome evolution in host specialist ectomycorrhizal fungi.</title>
        <authorList>
            <person name="Lofgren L.A."/>
            <person name="Nguyen N.H."/>
            <person name="Vilgalys R."/>
            <person name="Ruytinx J."/>
            <person name="Liao H.L."/>
            <person name="Branco S."/>
            <person name="Kuo A."/>
            <person name="LaButti K."/>
            <person name="Lipzen A."/>
            <person name="Andreopoulos W."/>
            <person name="Pangilinan J."/>
            <person name="Riley R."/>
            <person name="Hundley H."/>
            <person name="Na H."/>
            <person name="Barry K."/>
            <person name="Grigoriev I.V."/>
            <person name="Stajich J.E."/>
            <person name="Kennedy P.G."/>
        </authorList>
    </citation>
    <scope>NUCLEOTIDE SEQUENCE</scope>
    <source>
        <strain evidence="7">FC203</strain>
    </source>
</reference>
<organism evidence="7 8">
    <name type="scientific">Suillus fuscotomentosus</name>
    <dbReference type="NCBI Taxonomy" id="1912939"/>
    <lineage>
        <taxon>Eukaryota</taxon>
        <taxon>Fungi</taxon>
        <taxon>Dikarya</taxon>
        <taxon>Basidiomycota</taxon>
        <taxon>Agaricomycotina</taxon>
        <taxon>Agaricomycetes</taxon>
        <taxon>Agaricomycetidae</taxon>
        <taxon>Boletales</taxon>
        <taxon>Suillineae</taxon>
        <taxon>Suillaceae</taxon>
        <taxon>Suillus</taxon>
    </lineage>
</organism>
<keyword evidence="3" id="KW-0223">Dioxygenase</keyword>
<name>A0AAD4DX46_9AGAM</name>
<dbReference type="InterPro" id="IPR024779">
    <property type="entry name" value="2OGFeDO_JBP1/TET_oxygenase_dom"/>
</dbReference>
<evidence type="ECO:0000256" key="3">
    <source>
        <dbReference type="ARBA" id="ARBA00022964"/>
    </source>
</evidence>
<dbReference type="GO" id="GO:0046872">
    <property type="term" value="F:metal ion binding"/>
    <property type="evidence" value="ECO:0007669"/>
    <property type="project" value="UniProtKB-KW"/>
</dbReference>
<dbReference type="Pfam" id="PF12851">
    <property type="entry name" value="Tet_JBP"/>
    <property type="match status" value="1"/>
</dbReference>
<evidence type="ECO:0000313" key="7">
    <source>
        <dbReference type="EMBL" id="KAG1895262.1"/>
    </source>
</evidence>
<keyword evidence="2" id="KW-0479">Metal-binding</keyword>
<protein>
    <recommendedName>
        <fullName evidence="6">2OGFeDO JBP1/TET oxygenase domain-containing protein</fullName>
    </recommendedName>
</protein>
<dbReference type="GO" id="GO:0051213">
    <property type="term" value="F:dioxygenase activity"/>
    <property type="evidence" value="ECO:0007669"/>
    <property type="project" value="UniProtKB-KW"/>
</dbReference>
<dbReference type="GeneID" id="64671724"/>
<comment type="cofactor">
    <cofactor evidence="1">
        <name>Fe(2+)</name>
        <dbReference type="ChEBI" id="CHEBI:29033"/>
    </cofactor>
</comment>
<evidence type="ECO:0000256" key="2">
    <source>
        <dbReference type="ARBA" id="ARBA00022723"/>
    </source>
</evidence>
<keyword evidence="8" id="KW-1185">Reference proteome</keyword>
<dbReference type="RefSeq" id="XP_041220838.1">
    <property type="nucleotide sequence ID" value="XM_041377426.1"/>
</dbReference>
<evidence type="ECO:0000256" key="5">
    <source>
        <dbReference type="ARBA" id="ARBA00023004"/>
    </source>
</evidence>
<accession>A0AAD4DX46</accession>
<feature type="domain" description="2OGFeDO JBP1/TET oxygenase" evidence="6">
    <location>
        <begin position="113"/>
        <end position="266"/>
    </location>
</feature>
<keyword evidence="4" id="KW-0560">Oxidoreductase</keyword>
<dbReference type="Proteomes" id="UP001195769">
    <property type="component" value="Unassembled WGS sequence"/>
</dbReference>
<evidence type="ECO:0000259" key="6">
    <source>
        <dbReference type="Pfam" id="PF12851"/>
    </source>
</evidence>
<evidence type="ECO:0000256" key="4">
    <source>
        <dbReference type="ARBA" id="ARBA00023002"/>
    </source>
</evidence>
<sequence>MVNPYYVDWGVDRFAEMTKVSTPKSDGPLTNTDQLPKYFSAAIISKISVPATIVDRQGSTKGLWTLLLETIMSSTQQSWQSQGFVVPEGGGEFGAGRVTVSPAYFMQRHERLEDPMVTSASYKPVEVQEWLATLSATEYFWNAITAVLAPDLFKVGTLAISRIIQELQGSDRTSPPICDWPSIFSGLEIIANCTTLLHRDFGGAPSLFDLLISLCSGHEAKLTLADVGAELNYYPGTMVFIYRKVLQHSIGPWGPGERLVNAHFMRDKIHSRVGVSRPPFPTQAYFLKMVGQQDSSWL</sequence>
<proteinExistence type="predicted"/>
<evidence type="ECO:0000256" key="1">
    <source>
        <dbReference type="ARBA" id="ARBA00001954"/>
    </source>
</evidence>
<evidence type="ECO:0000313" key="8">
    <source>
        <dbReference type="Proteomes" id="UP001195769"/>
    </source>
</evidence>
<dbReference type="EMBL" id="JABBWK010000068">
    <property type="protein sequence ID" value="KAG1895262.1"/>
    <property type="molecule type" value="Genomic_DNA"/>
</dbReference>
<comment type="caution">
    <text evidence="7">The sequence shown here is derived from an EMBL/GenBank/DDBJ whole genome shotgun (WGS) entry which is preliminary data.</text>
</comment>
<dbReference type="AlphaFoldDB" id="A0AAD4DX46"/>